<dbReference type="SMART" id="SM00448">
    <property type="entry name" value="REC"/>
    <property type="match status" value="1"/>
</dbReference>
<keyword evidence="2 7" id="KW-0238">DNA-binding</keyword>
<dbReference type="PANTHER" id="PTHR43280:SF10">
    <property type="entry name" value="REGULATORY PROTEIN POCR"/>
    <property type="match status" value="1"/>
</dbReference>
<dbReference type="SUPFAM" id="SSF52172">
    <property type="entry name" value="CheY-like"/>
    <property type="match status" value="1"/>
</dbReference>
<keyword evidence="3" id="KW-0804">Transcription</keyword>
<dbReference type="EMBL" id="BAUV01000017">
    <property type="protein sequence ID" value="GAE35367.1"/>
    <property type="molecule type" value="Genomic_DNA"/>
</dbReference>
<evidence type="ECO:0000313" key="8">
    <source>
        <dbReference type="Proteomes" id="UP000018896"/>
    </source>
</evidence>
<evidence type="ECO:0000259" key="6">
    <source>
        <dbReference type="PROSITE" id="PS50110"/>
    </source>
</evidence>
<dbReference type="Pfam" id="PF12833">
    <property type="entry name" value="HTH_18"/>
    <property type="match status" value="1"/>
</dbReference>
<feature type="domain" description="HTH araC/xylS-type" evidence="5">
    <location>
        <begin position="411"/>
        <end position="509"/>
    </location>
</feature>
<dbReference type="PROSITE" id="PS01124">
    <property type="entry name" value="HTH_ARAC_FAMILY_2"/>
    <property type="match status" value="1"/>
</dbReference>
<dbReference type="InterPro" id="IPR011006">
    <property type="entry name" value="CheY-like_superfamily"/>
</dbReference>
<dbReference type="eggNOG" id="COG2207">
    <property type="taxonomic scope" value="Bacteria"/>
</dbReference>
<accession>W4QTX7</accession>
<dbReference type="PRINTS" id="PR00032">
    <property type="entry name" value="HTHARAC"/>
</dbReference>
<reference evidence="7 8" key="1">
    <citation type="journal article" date="2014" name="Genome Announc.">
        <title>Draft Genome Sequences of Three Alkaliphilic Bacillus Strains, Bacillus wakoensis JCM 9140T, Bacillus akibai JCM 9157T, and Bacillus hemicellulosilyticus JCM 9152T.</title>
        <authorList>
            <person name="Yuki M."/>
            <person name="Oshima K."/>
            <person name="Suda W."/>
            <person name="Oshida Y."/>
            <person name="Kitamura K."/>
            <person name="Iida T."/>
            <person name="Hattori M."/>
            <person name="Ohkuma M."/>
        </authorList>
    </citation>
    <scope>NUCLEOTIDE SEQUENCE [LARGE SCALE GENOMIC DNA]</scope>
    <source>
        <strain evidence="7 8">JCM 9157</strain>
    </source>
</reference>
<evidence type="ECO:0000256" key="2">
    <source>
        <dbReference type="ARBA" id="ARBA00023125"/>
    </source>
</evidence>
<dbReference type="GO" id="GO:0003700">
    <property type="term" value="F:DNA-binding transcription factor activity"/>
    <property type="evidence" value="ECO:0007669"/>
    <property type="project" value="InterPro"/>
</dbReference>
<dbReference type="PROSITE" id="PS00041">
    <property type="entry name" value="HTH_ARAC_FAMILY_1"/>
    <property type="match status" value="1"/>
</dbReference>
<dbReference type="eggNOG" id="COG4753">
    <property type="taxonomic scope" value="Bacteria"/>
</dbReference>
<keyword evidence="1" id="KW-0805">Transcription regulation</keyword>
<evidence type="ECO:0000256" key="1">
    <source>
        <dbReference type="ARBA" id="ARBA00023015"/>
    </source>
</evidence>
<evidence type="ECO:0000313" key="7">
    <source>
        <dbReference type="EMBL" id="GAE35367.1"/>
    </source>
</evidence>
<sequence>MTVGEPCRVMVVDDETLIRQGIKHYFNWEEEGFQIVGEAANGQEALELINDVKPHILITDIVMPIMDGEELTKIVKANYPQIEIIVLSSFGEFDYVRSSFQHGVVDYILKPKLDAESLLDVLRTAVKRIPDFQISKQSVVAPISLEQLVDKLISGFENAEKVEEISKLYPYDSFFLLGADFTHVPDRQEEIKELIQWAFQSQTKNTVCSFVRLEKDKLLFLLNAELQSYSNIVSTLKDCSERQDKVGFLLTNSFSQFHEIGEAYRNMLSQLDQYRFYNPNHVLTLQSELVMEQEDPPHFNLEWLTEELKRERFDSAFQYIHEHGKKLATYYTIDVQEFKSLCNNMIFNVTILVRNIGYDVKMLEKNKYKYMQAIDEAKTAQKVLSDLDEFLLGAQKCINEQQPSFENQNMKKLLDYITDNYMKPLTLTEVAKHFHFNPSYLSSYFTNHNKEGFSEYVNKIRIDAAIKLLKKSSVSISDISAQVGYSDHSYFCKVFKKTTGYSPSQYRRKLLK</sequence>
<dbReference type="InterPro" id="IPR001789">
    <property type="entry name" value="Sig_transdc_resp-reg_receiver"/>
</dbReference>
<feature type="modified residue" description="4-aspartylphosphate" evidence="4">
    <location>
        <position position="60"/>
    </location>
</feature>
<proteinExistence type="predicted"/>
<comment type="caution">
    <text evidence="7">The sequence shown here is derived from an EMBL/GenBank/DDBJ whole genome shotgun (WGS) entry which is preliminary data.</text>
</comment>
<dbReference type="GO" id="GO:0043565">
    <property type="term" value="F:sequence-specific DNA binding"/>
    <property type="evidence" value="ECO:0007669"/>
    <property type="project" value="InterPro"/>
</dbReference>
<keyword evidence="8" id="KW-1185">Reference proteome</keyword>
<gene>
    <name evidence="7" type="ORF">JCM9157_2469</name>
</gene>
<dbReference type="CDD" id="cd17536">
    <property type="entry name" value="REC_YesN-like"/>
    <property type="match status" value="1"/>
</dbReference>
<protein>
    <submittedName>
        <fullName evidence="7">DNA-binding response regulator</fullName>
    </submittedName>
</protein>
<dbReference type="InterPro" id="IPR018060">
    <property type="entry name" value="HTH_AraC"/>
</dbReference>
<dbReference type="InterPro" id="IPR020449">
    <property type="entry name" value="Tscrpt_reg_AraC-type_HTH"/>
</dbReference>
<dbReference type="Proteomes" id="UP000018896">
    <property type="component" value="Unassembled WGS sequence"/>
</dbReference>
<dbReference type="OrthoDB" id="342399at2"/>
<feature type="domain" description="Response regulatory" evidence="6">
    <location>
        <begin position="8"/>
        <end position="125"/>
    </location>
</feature>
<dbReference type="GO" id="GO:0000160">
    <property type="term" value="P:phosphorelay signal transduction system"/>
    <property type="evidence" value="ECO:0007669"/>
    <property type="project" value="InterPro"/>
</dbReference>
<evidence type="ECO:0000259" key="5">
    <source>
        <dbReference type="PROSITE" id="PS01124"/>
    </source>
</evidence>
<dbReference type="AlphaFoldDB" id="W4QTX7"/>
<dbReference type="STRING" id="1236973.JCM9157_2469"/>
<dbReference type="PROSITE" id="PS50110">
    <property type="entry name" value="RESPONSE_REGULATORY"/>
    <property type="match status" value="1"/>
</dbReference>
<dbReference type="Gene3D" id="3.40.50.2300">
    <property type="match status" value="1"/>
</dbReference>
<organism evidence="7 8">
    <name type="scientific">Halalkalibacter akibai (strain ATCC 43226 / DSM 21942 / CIP 109018 / JCM 9157 / 1139)</name>
    <name type="common">Bacillus akibai</name>
    <dbReference type="NCBI Taxonomy" id="1236973"/>
    <lineage>
        <taxon>Bacteria</taxon>
        <taxon>Bacillati</taxon>
        <taxon>Bacillota</taxon>
        <taxon>Bacilli</taxon>
        <taxon>Bacillales</taxon>
        <taxon>Bacillaceae</taxon>
        <taxon>Halalkalibacter</taxon>
    </lineage>
</organism>
<dbReference type="Pfam" id="PF00072">
    <property type="entry name" value="Response_reg"/>
    <property type="match status" value="1"/>
</dbReference>
<evidence type="ECO:0000256" key="3">
    <source>
        <dbReference type="ARBA" id="ARBA00023163"/>
    </source>
</evidence>
<name>W4QTX7_HALA3</name>
<dbReference type="SUPFAM" id="SSF46689">
    <property type="entry name" value="Homeodomain-like"/>
    <property type="match status" value="2"/>
</dbReference>
<evidence type="ECO:0000256" key="4">
    <source>
        <dbReference type="PROSITE-ProRule" id="PRU00169"/>
    </source>
</evidence>
<dbReference type="InterPro" id="IPR018062">
    <property type="entry name" value="HTH_AraC-typ_CS"/>
</dbReference>
<dbReference type="PANTHER" id="PTHR43280">
    <property type="entry name" value="ARAC-FAMILY TRANSCRIPTIONAL REGULATOR"/>
    <property type="match status" value="1"/>
</dbReference>
<dbReference type="SMART" id="SM00342">
    <property type="entry name" value="HTH_ARAC"/>
    <property type="match status" value="1"/>
</dbReference>
<dbReference type="RefSeq" id="WP_035664782.1">
    <property type="nucleotide sequence ID" value="NZ_BAUV01000017.1"/>
</dbReference>
<dbReference type="Gene3D" id="1.10.10.60">
    <property type="entry name" value="Homeodomain-like"/>
    <property type="match status" value="2"/>
</dbReference>
<keyword evidence="4" id="KW-0597">Phosphoprotein</keyword>
<dbReference type="InterPro" id="IPR009057">
    <property type="entry name" value="Homeodomain-like_sf"/>
</dbReference>